<dbReference type="Proteomes" id="UP001470230">
    <property type="component" value="Unassembled WGS sequence"/>
</dbReference>
<organism evidence="2 3">
    <name type="scientific">Tritrichomonas musculus</name>
    <dbReference type="NCBI Taxonomy" id="1915356"/>
    <lineage>
        <taxon>Eukaryota</taxon>
        <taxon>Metamonada</taxon>
        <taxon>Parabasalia</taxon>
        <taxon>Tritrichomonadida</taxon>
        <taxon>Tritrichomonadidae</taxon>
        <taxon>Tritrichomonas</taxon>
    </lineage>
</organism>
<evidence type="ECO:0000313" key="3">
    <source>
        <dbReference type="Proteomes" id="UP001470230"/>
    </source>
</evidence>
<proteinExistence type="predicted"/>
<accession>A0ABR2KN67</accession>
<reference evidence="2 3" key="1">
    <citation type="submission" date="2024-04" db="EMBL/GenBank/DDBJ databases">
        <title>Tritrichomonas musculus Genome.</title>
        <authorList>
            <person name="Alves-Ferreira E."/>
            <person name="Grigg M."/>
            <person name="Lorenzi H."/>
            <person name="Galac M."/>
        </authorList>
    </citation>
    <scope>NUCLEOTIDE SEQUENCE [LARGE SCALE GENOMIC DNA]</scope>
    <source>
        <strain evidence="2 3">EAF2021</strain>
    </source>
</reference>
<dbReference type="InterPro" id="IPR035899">
    <property type="entry name" value="DBL_dom_sf"/>
</dbReference>
<feature type="region of interest" description="Disordered" evidence="1">
    <location>
        <begin position="237"/>
        <end position="262"/>
    </location>
</feature>
<name>A0ABR2KN67_9EUKA</name>
<evidence type="ECO:0000256" key="1">
    <source>
        <dbReference type="SAM" id="MobiDB-lite"/>
    </source>
</evidence>
<comment type="caution">
    <text evidence="2">The sequence shown here is derived from an EMBL/GenBank/DDBJ whole genome shotgun (WGS) entry which is preliminary data.</text>
</comment>
<feature type="compositionally biased region" description="Polar residues" evidence="1">
    <location>
        <begin position="239"/>
        <end position="255"/>
    </location>
</feature>
<evidence type="ECO:0000313" key="2">
    <source>
        <dbReference type="EMBL" id="KAK8892191.1"/>
    </source>
</evidence>
<sequence>MFKSKRVFSNELTRQISDNSLTIEQVLLHKELSVSLRNEADPLINFLFSQENYQKLIDYALFDKKTESLEFQHLQINQINKNAASVLSYATSEVKKQISQIKNGDEPFLLQKLKEFIENETISHNPLYAGHFQRIYANILRDPKSDFEDFFKDDFVEQLIPFLSKNILILSYKELLEMLLEDIIDKMREETIHKILNIILQHATFYSYVTYCQSSSNNISLIDKYRQSLQYFQKEKQPINKNGNPTPTPIISDSNLQKEKTQPPERIKNFFPKEYQSKNPNEFDFEEAQRRAYLYLSIIYQSFLNNGDTESLKNTEFAEMLLVCGVFSHEDSLSSMEAFKILVSLRDGFYDEDPYEDEDFKKLIDEYAEYISYSSDYLTNQAVSAFPLFWNHLYNNSTDDEPFFVNIDPVLNMEKYHIFPDGLTPFLILRPFLLSEPPISDRLNYSYAKIFEKLANDFNKLVAKNDKDIQSYDPETQEQIRTIHFIIIEFLLRKFPYNNDYLNFFNALYCLIPDFPKNEYDTKNAPDPVRTPLNGAAFNICNLILTNNFFIINNKASLLLQDIENEIENNVLFDLLDYEKRIPIQKLDGIEEEEEELEDE</sequence>
<keyword evidence="3" id="KW-1185">Reference proteome</keyword>
<dbReference type="SUPFAM" id="SSF48065">
    <property type="entry name" value="DBL homology domain (DH-domain)"/>
    <property type="match status" value="1"/>
</dbReference>
<gene>
    <name evidence="2" type="ORF">M9Y10_029414</name>
</gene>
<dbReference type="EMBL" id="JAPFFF010000004">
    <property type="protein sequence ID" value="KAK8892191.1"/>
    <property type="molecule type" value="Genomic_DNA"/>
</dbReference>
<protein>
    <submittedName>
        <fullName evidence="2">Uncharacterized protein</fullName>
    </submittedName>
</protein>